<gene>
    <name evidence="3" type="ORF">SAMN04488132_105167</name>
</gene>
<dbReference type="GO" id="GO:1990351">
    <property type="term" value="C:transporter complex"/>
    <property type="evidence" value="ECO:0007669"/>
    <property type="project" value="TreeGrafter"/>
</dbReference>
<feature type="compositionally biased region" description="Basic and acidic residues" evidence="1">
    <location>
        <begin position="59"/>
        <end position="68"/>
    </location>
</feature>
<evidence type="ECO:0000259" key="2">
    <source>
        <dbReference type="Pfam" id="PF19838"/>
    </source>
</evidence>
<name>A0A1T4P649_9BACT</name>
<dbReference type="RefSeq" id="WP_078831490.1">
    <property type="nucleotide sequence ID" value="NZ_FUWH01000005.1"/>
</dbReference>
<dbReference type="InterPro" id="IPR045659">
    <property type="entry name" value="LptD_2"/>
</dbReference>
<dbReference type="Pfam" id="PF19838">
    <property type="entry name" value="LptD_2"/>
    <property type="match status" value="1"/>
</dbReference>
<dbReference type="GO" id="GO:0009279">
    <property type="term" value="C:cell outer membrane"/>
    <property type="evidence" value="ECO:0007669"/>
    <property type="project" value="TreeGrafter"/>
</dbReference>
<dbReference type="PANTHER" id="PTHR30189:SF1">
    <property type="entry name" value="LPS-ASSEMBLY PROTEIN LPTD"/>
    <property type="match status" value="1"/>
</dbReference>
<reference evidence="3 4" key="1">
    <citation type="submission" date="2017-02" db="EMBL/GenBank/DDBJ databases">
        <authorList>
            <person name="Peterson S.W."/>
        </authorList>
    </citation>
    <scope>NUCLEOTIDE SEQUENCE [LARGE SCALE GENOMIC DNA]</scope>
    <source>
        <strain evidence="3 4">DSM 22335</strain>
    </source>
</reference>
<dbReference type="InterPro" id="IPR050218">
    <property type="entry name" value="LptD"/>
</dbReference>
<sequence>MSKLRKINVKTWLPIVAGGYLLLFTFYAQAGGTPATYMRLLTDTIPSSPKTAVPGNADSTRKADTTGRKDSTLHIDSLRISKDSLDAPVKYSAEDSGVLIMETGDFYLYGKSKVDYKNLKVDAQIISFNQKSQTLKAYGALDSTGNPLSKPKFVQDDMETVSDSIFFNLETGKGLVKGTFLKQGEMFVYAERLKKVNAEEAFAWRARITTCNLDTPHFAFRTRKLKVINNKLGVSGSAYPEFEGVPMPIGIPFGIYPLYQGRHSGILAPAFTSSEDFGLGIEGLGYYKVINDYVDVTTKVNLYSYGGWLLNANSKYIQRYKFTGSLNITLQNSKTLNRFGASKEEFSKSRSFMINWTHSRDSRARPGTNFSASVNFGSTKFNESLLNNPYQNYQNQLSSSISYSKDWNGKYNISINANHNQNNNLRLVNLNLPTVNFNVVTFYPFQKEEQIGTGKWYEKIGIGYSGNIQNQLAFYDTAFNFRRLLDTIQWGARHSIPISLQLPSLGPLTLTPGISYEERWYGQSMFAKWNTTTKRIDTTISKGFYTARQAAFSLAANTRIFGTYLFGPKSNIVGIRHEVRPTISFNYTPDMAASYYYDLQVDTTGRKVRASRYQGSLNGSFSEGAFGGVSFGIDNLLEMKVKNKKDTSEPDRKVKLLDGFGFTSSYNFLKDSMRLGTFNLYARSTLFDKINITATALLEPYDTDSMGFAINKLIFDPTKFKFGRLSSGNIAVTTSFQSKTKDGKEAKDKQLPVDPFMTPDEQQRQLQFARANPAEFTDFDIPWSISFTYSLNFTRAVKADYSGFETRTFSTLNFNGDFSLTDKWKVGATGYYDVSGTGLQQLSMFITREMHCWQLSINVTPIGRYRSFSILINPKSGILRDLRINRSRTFSNY</sequence>
<evidence type="ECO:0000313" key="3">
    <source>
        <dbReference type="EMBL" id="SJZ86871.1"/>
    </source>
</evidence>
<feature type="domain" description="LPS-assembly protein LptD central" evidence="2">
    <location>
        <begin position="234"/>
        <end position="701"/>
    </location>
</feature>
<dbReference type="OrthoDB" id="9802320at2"/>
<proteinExistence type="predicted"/>
<evidence type="ECO:0000256" key="1">
    <source>
        <dbReference type="SAM" id="MobiDB-lite"/>
    </source>
</evidence>
<dbReference type="PANTHER" id="PTHR30189">
    <property type="entry name" value="LPS-ASSEMBLY PROTEIN"/>
    <property type="match status" value="1"/>
</dbReference>
<organism evidence="3 4">
    <name type="scientific">Sediminibacterium ginsengisoli</name>
    <dbReference type="NCBI Taxonomy" id="413434"/>
    <lineage>
        <taxon>Bacteria</taxon>
        <taxon>Pseudomonadati</taxon>
        <taxon>Bacteroidota</taxon>
        <taxon>Chitinophagia</taxon>
        <taxon>Chitinophagales</taxon>
        <taxon>Chitinophagaceae</taxon>
        <taxon>Sediminibacterium</taxon>
    </lineage>
</organism>
<accession>A0A1T4P649</accession>
<keyword evidence="4" id="KW-1185">Reference proteome</keyword>
<dbReference type="AlphaFoldDB" id="A0A1T4P649"/>
<protein>
    <recommendedName>
        <fullName evidence="2">LPS-assembly protein LptD central domain-containing protein</fullName>
    </recommendedName>
</protein>
<dbReference type="Proteomes" id="UP000190888">
    <property type="component" value="Unassembled WGS sequence"/>
</dbReference>
<evidence type="ECO:0000313" key="4">
    <source>
        <dbReference type="Proteomes" id="UP000190888"/>
    </source>
</evidence>
<feature type="region of interest" description="Disordered" evidence="1">
    <location>
        <begin position="49"/>
        <end position="68"/>
    </location>
</feature>
<dbReference type="EMBL" id="FUWH01000005">
    <property type="protein sequence ID" value="SJZ86871.1"/>
    <property type="molecule type" value="Genomic_DNA"/>
</dbReference>
<dbReference type="STRING" id="413434.SAMN04488132_105167"/>